<dbReference type="RefSeq" id="WP_013634913.1">
    <property type="nucleotide sequence ID" value="NC_015178.1"/>
</dbReference>
<reference evidence="2 3" key="1">
    <citation type="submission" date="2010-12" db="EMBL/GenBank/DDBJ databases">
        <title>Whole genome sequence of Acidiphilium multivorum AIU301.</title>
        <authorList>
            <person name="Narita-Yamada S."/>
            <person name="Nakamura S."/>
            <person name="Ito N."/>
            <person name="Takarada H."/>
            <person name="Katano Y."/>
            <person name="Nakazawa H."/>
            <person name="Hosoyama A."/>
            <person name="Yamada R."/>
            <person name="Fujita N."/>
        </authorList>
    </citation>
    <scope>NUCLEOTIDE SEQUENCE [LARGE SCALE GENOMIC DNA]</scope>
    <source>
        <strain evidence="3">DSM 11245 / JCM 8867 / AIU301</strain>
        <plasmid evidence="2 3">pACMV1</plasmid>
    </source>
</reference>
<dbReference type="PROSITE" id="PS50935">
    <property type="entry name" value="SSB"/>
    <property type="match status" value="1"/>
</dbReference>
<keyword evidence="2" id="KW-0238">DNA-binding</keyword>
<protein>
    <submittedName>
        <fullName evidence="2">Putative single-stranded DNA-binding protein</fullName>
    </submittedName>
</protein>
<dbReference type="KEGG" id="amv:ACMV_P1_00790"/>
<keyword evidence="2" id="KW-0614">Plasmid</keyword>
<gene>
    <name evidence="2" type="ordered locus">ACMV_P1_00790</name>
</gene>
<dbReference type="Pfam" id="PF00436">
    <property type="entry name" value="SSB"/>
    <property type="match status" value="1"/>
</dbReference>
<dbReference type="AlphaFoldDB" id="F0J708"/>
<dbReference type="InterPro" id="IPR000424">
    <property type="entry name" value="Primosome_PriB/ssb"/>
</dbReference>
<accession>F0J708</accession>
<dbReference type="HOGENOM" id="CLU_1232856_0_0_5"/>
<geneLocation type="plasmid" evidence="2 3">
    <name>pACMV1</name>
</geneLocation>
<dbReference type="InterPro" id="IPR012340">
    <property type="entry name" value="NA-bd_OB-fold"/>
</dbReference>
<dbReference type="Proteomes" id="UP000007100">
    <property type="component" value="Plasmid pACMV1"/>
</dbReference>
<feature type="compositionally biased region" description="Basic and acidic residues" evidence="1">
    <location>
        <begin position="111"/>
        <end position="136"/>
    </location>
</feature>
<organism evidence="2 3">
    <name type="scientific">Acidiphilium multivorum (strain DSM 11245 / JCM 8867 / NBRC 100883 / AIU 301)</name>
    <dbReference type="NCBI Taxonomy" id="926570"/>
    <lineage>
        <taxon>Bacteria</taxon>
        <taxon>Pseudomonadati</taxon>
        <taxon>Pseudomonadota</taxon>
        <taxon>Alphaproteobacteria</taxon>
        <taxon>Acetobacterales</taxon>
        <taxon>Acidocellaceae</taxon>
        <taxon>Acidiphilium</taxon>
    </lineage>
</organism>
<proteinExistence type="predicted"/>
<dbReference type="Gene3D" id="2.40.50.140">
    <property type="entry name" value="Nucleic acid-binding proteins"/>
    <property type="match status" value="1"/>
</dbReference>
<dbReference type="EMBL" id="AP012036">
    <property type="protein sequence ID" value="BAJ82875.1"/>
    <property type="molecule type" value="Genomic_DNA"/>
</dbReference>
<dbReference type="GO" id="GO:0003697">
    <property type="term" value="F:single-stranded DNA binding"/>
    <property type="evidence" value="ECO:0007669"/>
    <property type="project" value="InterPro"/>
</dbReference>
<sequence length="224" mass="25284">MNRFTFMGWATEKPELKTYGKTTIARIRLIRNDFIGMDEDGKKKEMETSITFTAFGNLAKVLCKTVMTGDQILVEARVRNNDYEADGRKLYGFNFEILNFEYGAPGRAKRERYADEGPGKANRERNAHEGPGKAKRERYAEQFAVRALKKRSDYLQNYLNTVEIYAPGTVERWVAEGEYEAVKAIVGRGQNPEHFSREILLAGEKAAIDAARREADANGGGLSP</sequence>
<evidence type="ECO:0000313" key="3">
    <source>
        <dbReference type="Proteomes" id="UP000007100"/>
    </source>
</evidence>
<name>F0J708_ACIMA</name>
<evidence type="ECO:0000256" key="1">
    <source>
        <dbReference type="SAM" id="MobiDB-lite"/>
    </source>
</evidence>
<evidence type="ECO:0000313" key="2">
    <source>
        <dbReference type="EMBL" id="BAJ82875.1"/>
    </source>
</evidence>
<feature type="region of interest" description="Disordered" evidence="1">
    <location>
        <begin position="109"/>
        <end position="136"/>
    </location>
</feature>
<dbReference type="SUPFAM" id="SSF50249">
    <property type="entry name" value="Nucleic acid-binding proteins"/>
    <property type="match status" value="1"/>
</dbReference>
<keyword evidence="3" id="KW-1185">Reference proteome</keyword>
<dbReference type="OrthoDB" id="7581348at2"/>